<dbReference type="EMBL" id="CP000930">
    <property type="protein sequence ID" value="ABZ85037.1"/>
    <property type="molecule type" value="Genomic_DNA"/>
</dbReference>
<dbReference type="STRING" id="498761.HM1_2488"/>
<feature type="compositionally biased region" description="Polar residues" evidence="1">
    <location>
        <begin position="10"/>
        <end position="22"/>
    </location>
</feature>
<feature type="compositionally biased region" description="Low complexity" evidence="1">
    <location>
        <begin position="23"/>
        <end position="45"/>
    </location>
</feature>
<dbReference type="HOGENOM" id="CLU_3200613_0_0_9"/>
<organism evidence="2 3">
    <name type="scientific">Heliobacterium modesticaldum (strain ATCC 51547 / Ice1)</name>
    <dbReference type="NCBI Taxonomy" id="498761"/>
    <lineage>
        <taxon>Bacteria</taxon>
        <taxon>Bacillati</taxon>
        <taxon>Bacillota</taxon>
        <taxon>Clostridia</taxon>
        <taxon>Eubacteriales</taxon>
        <taxon>Heliobacteriaceae</taxon>
        <taxon>Heliomicrobium</taxon>
    </lineage>
</organism>
<keyword evidence="3" id="KW-1185">Reference proteome</keyword>
<reference evidence="2 3" key="1">
    <citation type="journal article" date="2008" name="J. Bacteriol.">
        <title>The genome of Heliobacterium modesticaldum, a phototrophic representative of the Firmicutes containing the simplest photosynthetic apparatus.</title>
        <authorList>
            <person name="Sattley W.M."/>
            <person name="Madigan M.T."/>
            <person name="Swingley W.D."/>
            <person name="Cheung P.C."/>
            <person name="Clocksin K.M."/>
            <person name="Conrad A.L."/>
            <person name="Dejesa L.C."/>
            <person name="Honchak B.M."/>
            <person name="Jung D.O."/>
            <person name="Karbach L.E."/>
            <person name="Kurdoglu A."/>
            <person name="Lahiri S."/>
            <person name="Mastrian S.D."/>
            <person name="Page L.E."/>
            <person name="Taylor H.L."/>
            <person name="Wang Z.T."/>
            <person name="Raymond J."/>
            <person name="Chen M."/>
            <person name="Blankenship R.E."/>
            <person name="Touchman J.W."/>
        </authorList>
    </citation>
    <scope>NUCLEOTIDE SEQUENCE [LARGE SCALE GENOMIC DNA]</scope>
    <source>
        <strain evidence="3">ATCC 51547 / Ice1</strain>
    </source>
</reference>
<evidence type="ECO:0000313" key="3">
    <source>
        <dbReference type="Proteomes" id="UP000008550"/>
    </source>
</evidence>
<dbReference type="RefSeq" id="WP_012283533.1">
    <property type="nucleotide sequence ID" value="NC_010337.2"/>
</dbReference>
<name>B0TAI7_HELMI</name>
<proteinExistence type="predicted"/>
<dbReference type="AlphaFoldDB" id="B0TAI7"/>
<evidence type="ECO:0000256" key="1">
    <source>
        <dbReference type="SAM" id="MobiDB-lite"/>
    </source>
</evidence>
<dbReference type="KEGG" id="hmo:HM1_2488"/>
<evidence type="ECO:0000313" key="2">
    <source>
        <dbReference type="EMBL" id="ABZ85037.1"/>
    </source>
</evidence>
<dbReference type="Proteomes" id="UP000008550">
    <property type="component" value="Chromosome"/>
</dbReference>
<protein>
    <submittedName>
        <fullName evidence="2">Uncharacterized protein</fullName>
    </submittedName>
</protein>
<accession>B0TAI7</accession>
<gene>
    <name evidence="2" type="ORF">HM1_2488</name>
</gene>
<feature type="region of interest" description="Disordered" evidence="1">
    <location>
        <begin position="1"/>
        <end position="45"/>
    </location>
</feature>
<sequence length="45" mass="4412">MAKNADKTKTNLGTTAPQTTASTAGGMNPAGTTATGTTAMPKTNK</sequence>